<reference evidence="10 11" key="1">
    <citation type="submission" date="2018-05" db="EMBL/GenBank/DDBJ databases">
        <title>Pedobacter paludis sp. nov., isolated from wetland soil.</title>
        <authorList>
            <person name="Zhang Y."/>
            <person name="Wang G."/>
        </authorList>
    </citation>
    <scope>NUCLEOTIDE SEQUENCE [LARGE SCALE GENOMIC DNA]</scope>
    <source>
        <strain evidence="10 11">KCTC22721</strain>
    </source>
</reference>
<sequence length="406" mass="45922">MNFEYFIAGRIAIKSERTFSKLIVRIAIAGVMLSLAVMILSIAIIKGFKTEIQDKVRGYLGDVQITRYDLNNSFEHSPFVFDAESDKKLKNNPNVAYYYPFATKPAILSANNEIEGINFKGIDKTYNWDYIKKHIISGTIIDFRDSTAAMQELLISSYTANRLKLKTGDDFIMYFVQDPPRKRKFKIVGIYDIGVEDIDKGFVLGNLNIVKRLNNWKPNEIGGVEIKIKDFKKLNTVADDIFENLPSTLRSYSIKENFPNIFTWLGLLDVNTKVLLILMLIVGVINMVTALLIMILERTNMIGMLKAFGANNFSIMKIFLFNAAYLIGIGLILGNILGLGLGFIQQSTHIFKLDQGSYFLAYAPIEFHFMDVFLLNLVTVVVCLTVLIVPSLLISKVSPLKAIRFK</sequence>
<dbReference type="InterPro" id="IPR051447">
    <property type="entry name" value="Lipoprotein-release_system"/>
</dbReference>
<evidence type="ECO:0000259" key="8">
    <source>
        <dbReference type="Pfam" id="PF02687"/>
    </source>
</evidence>
<name>A0A317EL48_9SPHI</name>
<keyword evidence="11" id="KW-1185">Reference proteome</keyword>
<dbReference type="GO" id="GO:0044874">
    <property type="term" value="P:lipoprotein localization to outer membrane"/>
    <property type="evidence" value="ECO:0007669"/>
    <property type="project" value="TreeGrafter"/>
</dbReference>
<feature type="domain" description="MacB-like periplasmic core" evidence="9">
    <location>
        <begin position="26"/>
        <end position="241"/>
    </location>
</feature>
<evidence type="ECO:0000256" key="5">
    <source>
        <dbReference type="ARBA" id="ARBA00022989"/>
    </source>
</evidence>
<gene>
    <name evidence="10" type="ORF">DHW03_18330</name>
</gene>
<feature type="transmembrane region" description="Helical" evidence="7">
    <location>
        <begin position="274"/>
        <end position="297"/>
    </location>
</feature>
<dbReference type="OrthoDB" id="1522670at2"/>
<feature type="domain" description="ABC3 transporter permease C-terminal" evidence="8">
    <location>
        <begin position="274"/>
        <end position="399"/>
    </location>
</feature>
<evidence type="ECO:0000256" key="6">
    <source>
        <dbReference type="ARBA" id="ARBA00023136"/>
    </source>
</evidence>
<organism evidence="10 11">
    <name type="scientific">Pedobacter yonginense</name>
    <dbReference type="NCBI Taxonomy" id="651869"/>
    <lineage>
        <taxon>Bacteria</taxon>
        <taxon>Pseudomonadati</taxon>
        <taxon>Bacteroidota</taxon>
        <taxon>Sphingobacteriia</taxon>
        <taxon>Sphingobacteriales</taxon>
        <taxon>Sphingobacteriaceae</taxon>
        <taxon>Pedobacter</taxon>
    </lineage>
</organism>
<keyword evidence="6 7" id="KW-0472">Membrane</keyword>
<evidence type="ECO:0000313" key="11">
    <source>
        <dbReference type="Proteomes" id="UP000245379"/>
    </source>
</evidence>
<evidence type="ECO:0000256" key="3">
    <source>
        <dbReference type="ARBA" id="ARBA00022475"/>
    </source>
</evidence>
<feature type="transmembrane region" description="Helical" evidence="7">
    <location>
        <begin position="22"/>
        <end position="45"/>
    </location>
</feature>
<dbReference type="InterPro" id="IPR003838">
    <property type="entry name" value="ABC3_permease_C"/>
</dbReference>
<protein>
    <submittedName>
        <fullName evidence="10">ABC transporter permease</fullName>
    </submittedName>
</protein>
<evidence type="ECO:0000313" key="10">
    <source>
        <dbReference type="EMBL" id="PWS26006.1"/>
    </source>
</evidence>
<comment type="caution">
    <text evidence="10">The sequence shown here is derived from an EMBL/GenBank/DDBJ whole genome shotgun (WGS) entry which is preliminary data.</text>
</comment>
<keyword evidence="3" id="KW-1003">Cell membrane</keyword>
<dbReference type="EMBL" id="QGNZ01000005">
    <property type="protein sequence ID" value="PWS26006.1"/>
    <property type="molecule type" value="Genomic_DNA"/>
</dbReference>
<dbReference type="Pfam" id="PF02687">
    <property type="entry name" value="FtsX"/>
    <property type="match status" value="1"/>
</dbReference>
<evidence type="ECO:0000259" key="9">
    <source>
        <dbReference type="Pfam" id="PF12704"/>
    </source>
</evidence>
<evidence type="ECO:0000256" key="7">
    <source>
        <dbReference type="SAM" id="Phobius"/>
    </source>
</evidence>
<proteinExistence type="inferred from homology"/>
<feature type="transmembrane region" description="Helical" evidence="7">
    <location>
        <begin position="372"/>
        <end position="394"/>
    </location>
</feature>
<dbReference type="PANTHER" id="PTHR30489:SF0">
    <property type="entry name" value="LIPOPROTEIN-RELEASING SYSTEM TRANSMEMBRANE PROTEIN LOLE"/>
    <property type="match status" value="1"/>
</dbReference>
<comment type="similarity">
    <text evidence="2">Belongs to the ABC-4 integral membrane protein family. LolC/E subfamily.</text>
</comment>
<feature type="transmembrane region" description="Helical" evidence="7">
    <location>
        <begin position="318"/>
        <end position="344"/>
    </location>
</feature>
<evidence type="ECO:0000256" key="1">
    <source>
        <dbReference type="ARBA" id="ARBA00004651"/>
    </source>
</evidence>
<evidence type="ECO:0000256" key="4">
    <source>
        <dbReference type="ARBA" id="ARBA00022692"/>
    </source>
</evidence>
<dbReference type="GO" id="GO:0098797">
    <property type="term" value="C:plasma membrane protein complex"/>
    <property type="evidence" value="ECO:0007669"/>
    <property type="project" value="TreeGrafter"/>
</dbReference>
<dbReference type="Pfam" id="PF12704">
    <property type="entry name" value="MacB_PCD"/>
    <property type="match status" value="1"/>
</dbReference>
<keyword evidence="5 7" id="KW-1133">Transmembrane helix</keyword>
<keyword evidence="4 7" id="KW-0812">Transmembrane</keyword>
<comment type="subcellular location">
    <subcellularLocation>
        <location evidence="1">Cell membrane</location>
        <topology evidence="1">Multi-pass membrane protein</topology>
    </subcellularLocation>
</comment>
<evidence type="ECO:0000256" key="2">
    <source>
        <dbReference type="ARBA" id="ARBA00005236"/>
    </source>
</evidence>
<dbReference type="InterPro" id="IPR025857">
    <property type="entry name" value="MacB_PCD"/>
</dbReference>
<dbReference type="PANTHER" id="PTHR30489">
    <property type="entry name" value="LIPOPROTEIN-RELEASING SYSTEM TRANSMEMBRANE PROTEIN LOLE"/>
    <property type="match status" value="1"/>
</dbReference>
<dbReference type="Proteomes" id="UP000245379">
    <property type="component" value="Unassembled WGS sequence"/>
</dbReference>
<accession>A0A317EL48</accession>
<dbReference type="RefSeq" id="WP_109927307.1">
    <property type="nucleotide sequence ID" value="NZ_QGNZ01000005.1"/>
</dbReference>
<dbReference type="AlphaFoldDB" id="A0A317EL48"/>